<name>A0A0D8Y0Z6_DICVI</name>
<gene>
    <name evidence="1" type="ORF">DICVIV_03308</name>
</gene>
<reference evidence="1 2" key="1">
    <citation type="submission" date="2013-11" db="EMBL/GenBank/DDBJ databases">
        <title>Draft genome of the bovine lungworm Dictyocaulus viviparus.</title>
        <authorList>
            <person name="Mitreva M."/>
        </authorList>
    </citation>
    <scope>NUCLEOTIDE SEQUENCE [LARGE SCALE GENOMIC DNA]</scope>
    <source>
        <strain evidence="1 2">HannoverDv2000</strain>
    </source>
</reference>
<keyword evidence="2" id="KW-1185">Reference proteome</keyword>
<evidence type="ECO:0000313" key="2">
    <source>
        <dbReference type="Proteomes" id="UP000053766"/>
    </source>
</evidence>
<reference evidence="2" key="2">
    <citation type="journal article" date="2016" name="Sci. Rep.">
        <title>Dictyocaulus viviparus genome, variome and transcriptome elucidate lungworm biology and support future intervention.</title>
        <authorList>
            <person name="McNulty S.N."/>
            <person name="Strube C."/>
            <person name="Rosa B.A."/>
            <person name="Martin J.C."/>
            <person name="Tyagi R."/>
            <person name="Choi Y.J."/>
            <person name="Wang Q."/>
            <person name="Hallsworth Pepin K."/>
            <person name="Zhang X."/>
            <person name="Ozersky P."/>
            <person name="Wilson R.K."/>
            <person name="Sternberg P.W."/>
            <person name="Gasser R.B."/>
            <person name="Mitreva M."/>
        </authorList>
    </citation>
    <scope>NUCLEOTIDE SEQUENCE [LARGE SCALE GENOMIC DNA]</scope>
    <source>
        <strain evidence="2">HannoverDv2000</strain>
    </source>
</reference>
<dbReference type="EMBL" id="KN716203">
    <property type="protein sequence ID" value="KJH50543.1"/>
    <property type="molecule type" value="Genomic_DNA"/>
</dbReference>
<sequence length="85" mass="9772">MKQKKNLPKIRLREKILTADILVDFGTLRQLDDFSDLQDLMEKEKKKSRASSSNTENVDTVQYSIPYHIDDISGLIGYDAETLLI</sequence>
<dbReference type="Proteomes" id="UP000053766">
    <property type="component" value="Unassembled WGS sequence"/>
</dbReference>
<dbReference type="AlphaFoldDB" id="A0A0D8Y0Z6"/>
<evidence type="ECO:0000313" key="1">
    <source>
        <dbReference type="EMBL" id="KJH50543.1"/>
    </source>
</evidence>
<protein>
    <submittedName>
        <fullName evidence="1">Uncharacterized protein</fullName>
    </submittedName>
</protein>
<accession>A0A0D8Y0Z6</accession>
<organism evidence="1 2">
    <name type="scientific">Dictyocaulus viviparus</name>
    <name type="common">Bovine lungworm</name>
    <dbReference type="NCBI Taxonomy" id="29172"/>
    <lineage>
        <taxon>Eukaryota</taxon>
        <taxon>Metazoa</taxon>
        <taxon>Ecdysozoa</taxon>
        <taxon>Nematoda</taxon>
        <taxon>Chromadorea</taxon>
        <taxon>Rhabditida</taxon>
        <taxon>Rhabditina</taxon>
        <taxon>Rhabditomorpha</taxon>
        <taxon>Strongyloidea</taxon>
        <taxon>Metastrongylidae</taxon>
        <taxon>Dictyocaulus</taxon>
    </lineage>
</organism>
<proteinExistence type="predicted"/>